<dbReference type="EMBL" id="UYSG01010890">
    <property type="protein sequence ID" value="VDL59278.1"/>
    <property type="molecule type" value="Genomic_DNA"/>
</dbReference>
<dbReference type="AlphaFoldDB" id="A0A0R3SPQ3"/>
<dbReference type="Proteomes" id="UP000274504">
    <property type="component" value="Unassembled WGS sequence"/>
</dbReference>
<reference evidence="3" key="1">
    <citation type="submission" date="2017-02" db="UniProtKB">
        <authorList>
            <consortium name="WormBaseParasite"/>
        </authorList>
    </citation>
    <scope>IDENTIFICATION</scope>
</reference>
<evidence type="ECO:0000313" key="3">
    <source>
        <dbReference type="WBParaSite" id="HDID_0000696201-mRNA-1"/>
    </source>
</evidence>
<reference evidence="1 2" key="2">
    <citation type="submission" date="2018-11" db="EMBL/GenBank/DDBJ databases">
        <authorList>
            <consortium name="Pathogen Informatics"/>
        </authorList>
    </citation>
    <scope>NUCLEOTIDE SEQUENCE [LARGE SCALE GENOMIC DNA]</scope>
</reference>
<evidence type="ECO:0000313" key="2">
    <source>
        <dbReference type="Proteomes" id="UP000274504"/>
    </source>
</evidence>
<organism evidence="3">
    <name type="scientific">Hymenolepis diminuta</name>
    <name type="common">Rat tapeworm</name>
    <dbReference type="NCBI Taxonomy" id="6216"/>
    <lineage>
        <taxon>Eukaryota</taxon>
        <taxon>Metazoa</taxon>
        <taxon>Spiralia</taxon>
        <taxon>Lophotrochozoa</taxon>
        <taxon>Platyhelminthes</taxon>
        <taxon>Cestoda</taxon>
        <taxon>Eucestoda</taxon>
        <taxon>Cyclophyllidea</taxon>
        <taxon>Hymenolepididae</taxon>
        <taxon>Hymenolepis</taxon>
    </lineage>
</organism>
<gene>
    <name evidence="1" type="ORF">HDID_LOCUS6960</name>
</gene>
<protein>
    <submittedName>
        <fullName evidence="3">DDE Tnp4 domain-containing protein</fullName>
    </submittedName>
</protein>
<name>A0A0R3SPQ3_HYMDI</name>
<proteinExistence type="predicted"/>
<evidence type="ECO:0000313" key="1">
    <source>
        <dbReference type="EMBL" id="VDL59278.1"/>
    </source>
</evidence>
<accession>A0A0R3SPQ3</accession>
<dbReference type="OrthoDB" id="7540217at2759"/>
<sequence length="172" mass="19728">MTDTTTNEMKRHALLVSAKAKHNNLGIARLLIVARCFVYKVRKQLNENNEDELATTRKRKQHCQRSADSLTAPEFVRRVHYMMDKNSGNSTRHILPNIFVCLKEQQTIGNVVHRDPGYKSHTFVGETSIMSRHRSLGVMIDICLGIYVQTRKRRARPPVDTVVEISSSVNHF</sequence>
<dbReference type="WBParaSite" id="HDID_0000696201-mRNA-1">
    <property type="protein sequence ID" value="HDID_0000696201-mRNA-1"/>
    <property type="gene ID" value="HDID_0000696201"/>
</dbReference>